<evidence type="ECO:0000256" key="2">
    <source>
        <dbReference type="ARBA" id="ARBA00023002"/>
    </source>
</evidence>
<keyword evidence="5" id="KW-1185">Reference proteome</keyword>
<organism evidence="4 5">
    <name type="scientific">Nonomuraea muscovyensis</name>
    <dbReference type="NCBI Taxonomy" id="1124761"/>
    <lineage>
        <taxon>Bacteria</taxon>
        <taxon>Bacillati</taxon>
        <taxon>Actinomycetota</taxon>
        <taxon>Actinomycetes</taxon>
        <taxon>Streptosporangiales</taxon>
        <taxon>Streptosporangiaceae</taxon>
        <taxon>Nonomuraea</taxon>
    </lineage>
</organism>
<dbReference type="Pfam" id="PF00106">
    <property type="entry name" value="adh_short"/>
    <property type="match status" value="1"/>
</dbReference>
<dbReference type="Gene3D" id="3.40.50.720">
    <property type="entry name" value="NAD(P)-binding Rossmann-like Domain"/>
    <property type="match status" value="1"/>
</dbReference>
<evidence type="ECO:0000313" key="4">
    <source>
        <dbReference type="EMBL" id="MBB6343716.1"/>
    </source>
</evidence>
<accession>A0A7X0EWK2</accession>
<dbReference type="InterPro" id="IPR002347">
    <property type="entry name" value="SDR_fam"/>
</dbReference>
<evidence type="ECO:0000256" key="1">
    <source>
        <dbReference type="ARBA" id="ARBA00006484"/>
    </source>
</evidence>
<dbReference type="PANTHER" id="PTHR43976">
    <property type="entry name" value="SHORT CHAIN DEHYDROGENASE"/>
    <property type="match status" value="1"/>
</dbReference>
<dbReference type="PROSITE" id="PS00061">
    <property type="entry name" value="ADH_SHORT"/>
    <property type="match status" value="1"/>
</dbReference>
<sequence>MLEAYPKKPAGLLAVTADVTSQEQLQAAVDAGLAEFGRIDVVVNNAGYGLVGAVEEVSDKAARDLFDVNVFGVLNTLRATLPTLRAQRSGCVLNIGSVGGFATAPGTGLYGATKFALEGISEALHGELAPLGVRVIIVEPGGFRTDFLNGASLHVQPASISDYDAGAGPTRAALAANDGRQPGDPAKGATAIVDVAEAGEPPLRLQLGADAVERVEAKLDLVRRELDQWRLVALSTSF</sequence>
<dbReference type="Proteomes" id="UP000583800">
    <property type="component" value="Unassembled WGS sequence"/>
</dbReference>
<dbReference type="GO" id="GO:0016491">
    <property type="term" value="F:oxidoreductase activity"/>
    <property type="evidence" value="ECO:0007669"/>
    <property type="project" value="UniProtKB-KW"/>
</dbReference>
<dbReference type="EMBL" id="JACHJB010000001">
    <property type="protein sequence ID" value="MBB6343716.1"/>
    <property type="molecule type" value="Genomic_DNA"/>
</dbReference>
<protein>
    <submittedName>
        <fullName evidence="4">NAD(P)-dependent dehydrogenase (Short-subunit alcohol dehydrogenase family)</fullName>
    </submittedName>
</protein>
<reference evidence="4 5" key="1">
    <citation type="submission" date="2020-08" db="EMBL/GenBank/DDBJ databases">
        <title>Sequencing the genomes of 1000 actinobacteria strains.</title>
        <authorList>
            <person name="Klenk H.-P."/>
        </authorList>
    </citation>
    <scope>NUCLEOTIDE SEQUENCE [LARGE SCALE GENOMIC DNA]</scope>
    <source>
        <strain evidence="4 5">DSM 45913</strain>
    </source>
</reference>
<dbReference type="PRINTS" id="PR00080">
    <property type="entry name" value="SDRFAMILY"/>
</dbReference>
<dbReference type="CDD" id="cd05374">
    <property type="entry name" value="17beta-HSD-like_SDR_c"/>
    <property type="match status" value="1"/>
</dbReference>
<dbReference type="InterPro" id="IPR051911">
    <property type="entry name" value="SDR_oxidoreductase"/>
</dbReference>
<gene>
    <name evidence="4" type="ORF">FHU36_000225</name>
</gene>
<evidence type="ECO:0000313" key="5">
    <source>
        <dbReference type="Proteomes" id="UP000583800"/>
    </source>
</evidence>
<comment type="caution">
    <text evidence="4">The sequence shown here is derived from an EMBL/GenBank/DDBJ whole genome shotgun (WGS) entry which is preliminary data.</text>
</comment>
<dbReference type="PRINTS" id="PR00081">
    <property type="entry name" value="GDHRDH"/>
</dbReference>
<name>A0A7X0EWK2_9ACTN</name>
<dbReference type="InterPro" id="IPR020904">
    <property type="entry name" value="Sc_DH/Rdtase_CS"/>
</dbReference>
<dbReference type="InterPro" id="IPR036291">
    <property type="entry name" value="NAD(P)-bd_dom_sf"/>
</dbReference>
<dbReference type="AlphaFoldDB" id="A0A7X0EWK2"/>
<keyword evidence="2" id="KW-0560">Oxidoreductase</keyword>
<dbReference type="PANTHER" id="PTHR43976:SF16">
    <property type="entry name" value="SHORT-CHAIN DEHYDROGENASE_REDUCTASE FAMILY PROTEIN"/>
    <property type="match status" value="1"/>
</dbReference>
<dbReference type="SUPFAM" id="SSF51735">
    <property type="entry name" value="NAD(P)-binding Rossmann-fold domains"/>
    <property type="match status" value="1"/>
</dbReference>
<proteinExistence type="inferred from homology"/>
<evidence type="ECO:0000256" key="3">
    <source>
        <dbReference type="RuleBase" id="RU000363"/>
    </source>
</evidence>
<comment type="similarity">
    <text evidence="1 3">Belongs to the short-chain dehydrogenases/reductases (SDR) family.</text>
</comment>